<keyword evidence="4 14" id="KW-0645">Protease</keyword>
<evidence type="ECO:0000259" key="19">
    <source>
        <dbReference type="Pfam" id="PF02163"/>
    </source>
</evidence>
<gene>
    <name evidence="20" type="ORF">Ani05nite_77030</name>
</gene>
<keyword evidence="12" id="KW-0129">CBS domain</keyword>
<evidence type="ECO:0000256" key="6">
    <source>
        <dbReference type="ARBA" id="ARBA00022723"/>
    </source>
</evidence>
<evidence type="ECO:0000256" key="14">
    <source>
        <dbReference type="PIRNR" id="PIRNR006404"/>
    </source>
</evidence>
<evidence type="ECO:0000256" key="10">
    <source>
        <dbReference type="ARBA" id="ARBA00022989"/>
    </source>
</evidence>
<organism evidence="20 21">
    <name type="scientific">Actinoplanes nipponensis</name>
    <dbReference type="NCBI Taxonomy" id="135950"/>
    <lineage>
        <taxon>Bacteria</taxon>
        <taxon>Bacillati</taxon>
        <taxon>Actinomycetota</taxon>
        <taxon>Actinomycetes</taxon>
        <taxon>Micromonosporales</taxon>
        <taxon>Micromonosporaceae</taxon>
        <taxon>Actinoplanes</taxon>
    </lineage>
</organism>
<feature type="binding site" evidence="16">
    <location>
        <position position="67"/>
    </location>
    <ligand>
        <name>Zn(2+)</name>
        <dbReference type="ChEBI" id="CHEBI:29105"/>
        <note>catalytic</note>
    </ligand>
</feature>
<dbReference type="PANTHER" id="PTHR39188">
    <property type="entry name" value="MEMBRANE-ASSOCIATED ZINC METALLOPROTEASE M50B"/>
    <property type="match status" value="1"/>
</dbReference>
<evidence type="ECO:0000256" key="15">
    <source>
        <dbReference type="PIRSR" id="PIRSR006404-1"/>
    </source>
</evidence>
<dbReference type="Pfam" id="PF00571">
    <property type="entry name" value="CBS"/>
    <property type="match status" value="1"/>
</dbReference>
<keyword evidence="6 14" id="KW-0479">Metal-binding</keyword>
<dbReference type="InterPro" id="IPR046342">
    <property type="entry name" value="CBS_dom_sf"/>
</dbReference>
<evidence type="ECO:0000259" key="18">
    <source>
        <dbReference type="Pfam" id="PF00571"/>
    </source>
</evidence>
<evidence type="ECO:0000313" key="21">
    <source>
        <dbReference type="Proteomes" id="UP000647172"/>
    </source>
</evidence>
<dbReference type="Pfam" id="PF02163">
    <property type="entry name" value="Peptidase_M50"/>
    <property type="match status" value="2"/>
</dbReference>
<evidence type="ECO:0000256" key="17">
    <source>
        <dbReference type="SAM" id="MobiDB-lite"/>
    </source>
</evidence>
<dbReference type="InterPro" id="IPR016483">
    <property type="entry name" value="UCP006404_Pept_M50_CBS"/>
</dbReference>
<comment type="similarity">
    <text evidence="2 14">Belongs to the peptidase M50B family.</text>
</comment>
<dbReference type="RefSeq" id="WP_203776729.1">
    <property type="nucleotide sequence ID" value="NZ_BAAAYJ010000011.1"/>
</dbReference>
<comment type="caution">
    <text evidence="14">Lacks conserved residue(s) required for the propagation of feature annotation.</text>
</comment>
<keyword evidence="21" id="KW-1185">Reference proteome</keyword>
<dbReference type="PANTHER" id="PTHR39188:SF3">
    <property type="entry name" value="STAGE IV SPORULATION PROTEIN FB"/>
    <property type="match status" value="1"/>
</dbReference>
<dbReference type="Gene3D" id="3.10.580.10">
    <property type="entry name" value="CBS-domain"/>
    <property type="match status" value="1"/>
</dbReference>
<dbReference type="EMBL" id="BOMQ01000096">
    <property type="protein sequence ID" value="GIE54169.1"/>
    <property type="molecule type" value="Genomic_DNA"/>
</dbReference>
<comment type="caution">
    <text evidence="20">The sequence shown here is derived from an EMBL/GenBank/DDBJ whole genome shotgun (WGS) entry which is preliminary data.</text>
</comment>
<feature type="domain" description="Peptidase M50" evidence="19">
    <location>
        <begin position="59"/>
        <end position="130"/>
    </location>
</feature>
<keyword evidence="5 14" id="KW-0812">Transmembrane</keyword>
<feature type="binding site" evidence="16">
    <location>
        <position position="165"/>
    </location>
    <ligand>
        <name>Zn(2+)</name>
        <dbReference type="ChEBI" id="CHEBI:29105"/>
        <note>catalytic</note>
    </ligand>
</feature>
<feature type="transmembrane region" description="Helical" evidence="14">
    <location>
        <begin position="47"/>
        <end position="66"/>
    </location>
</feature>
<feature type="transmembrane region" description="Helical" evidence="14">
    <location>
        <begin position="107"/>
        <end position="130"/>
    </location>
</feature>
<keyword evidence="10 14" id="KW-1133">Transmembrane helix</keyword>
<evidence type="ECO:0000256" key="12">
    <source>
        <dbReference type="ARBA" id="ARBA00023122"/>
    </source>
</evidence>
<evidence type="ECO:0000256" key="3">
    <source>
        <dbReference type="ARBA" id="ARBA00022475"/>
    </source>
</evidence>
<evidence type="ECO:0000256" key="16">
    <source>
        <dbReference type="PIRSR" id="PIRSR006404-2"/>
    </source>
</evidence>
<feature type="domain" description="Peptidase M50" evidence="19">
    <location>
        <begin position="143"/>
        <end position="194"/>
    </location>
</feature>
<evidence type="ECO:0000256" key="7">
    <source>
        <dbReference type="ARBA" id="ARBA00022737"/>
    </source>
</evidence>
<evidence type="ECO:0000256" key="1">
    <source>
        <dbReference type="ARBA" id="ARBA00004651"/>
    </source>
</evidence>
<dbReference type="SUPFAM" id="SSF54631">
    <property type="entry name" value="CBS-domain pair"/>
    <property type="match status" value="1"/>
</dbReference>
<keyword evidence="3" id="KW-1003">Cell membrane</keyword>
<reference evidence="20" key="1">
    <citation type="submission" date="2021-01" db="EMBL/GenBank/DDBJ databases">
        <title>Whole genome shotgun sequence of Actinoplanes nipponensis NBRC 14063.</title>
        <authorList>
            <person name="Komaki H."/>
            <person name="Tamura T."/>
        </authorList>
    </citation>
    <scope>NUCLEOTIDE SEQUENCE</scope>
    <source>
        <strain evidence="20">NBRC 14063</strain>
    </source>
</reference>
<feature type="transmembrane region" description="Helical" evidence="14">
    <location>
        <begin position="195"/>
        <end position="225"/>
    </location>
</feature>
<dbReference type="GO" id="GO:0005886">
    <property type="term" value="C:plasma membrane"/>
    <property type="evidence" value="ECO:0007669"/>
    <property type="project" value="UniProtKB-SubCell"/>
</dbReference>
<feature type="region of interest" description="Disordered" evidence="17">
    <location>
        <begin position="372"/>
        <end position="394"/>
    </location>
</feature>
<dbReference type="Proteomes" id="UP000647172">
    <property type="component" value="Unassembled WGS sequence"/>
</dbReference>
<feature type="active site" evidence="15">
    <location>
        <position position="68"/>
    </location>
</feature>
<keyword evidence="9 14" id="KW-0862">Zinc</keyword>
<dbReference type="GO" id="GO:0006508">
    <property type="term" value="P:proteolysis"/>
    <property type="evidence" value="ECO:0007669"/>
    <property type="project" value="UniProtKB-KW"/>
</dbReference>
<dbReference type="AlphaFoldDB" id="A0A919MLP6"/>
<dbReference type="InterPro" id="IPR000644">
    <property type="entry name" value="CBS_dom"/>
</dbReference>
<feature type="transmembrane region" description="Helical" evidence="14">
    <location>
        <begin position="136"/>
        <end position="159"/>
    </location>
</feature>
<dbReference type="GO" id="GO:0008237">
    <property type="term" value="F:metallopeptidase activity"/>
    <property type="evidence" value="ECO:0007669"/>
    <property type="project" value="UniProtKB-UniRule"/>
</dbReference>
<feature type="binding site" evidence="16">
    <location>
        <position position="71"/>
    </location>
    <ligand>
        <name>Zn(2+)</name>
        <dbReference type="ChEBI" id="CHEBI:29105"/>
        <note>catalytic</note>
    </ligand>
</feature>
<feature type="domain" description="CBS" evidence="18">
    <location>
        <begin position="319"/>
        <end position="365"/>
    </location>
</feature>
<proteinExistence type="inferred from homology"/>
<evidence type="ECO:0000256" key="9">
    <source>
        <dbReference type="ARBA" id="ARBA00022833"/>
    </source>
</evidence>
<evidence type="ECO:0000256" key="13">
    <source>
        <dbReference type="ARBA" id="ARBA00023136"/>
    </source>
</evidence>
<evidence type="ECO:0000256" key="8">
    <source>
        <dbReference type="ARBA" id="ARBA00022801"/>
    </source>
</evidence>
<comment type="subcellular location">
    <subcellularLocation>
        <location evidence="1">Cell membrane</location>
        <topology evidence="1">Multi-pass membrane protein</topology>
    </subcellularLocation>
</comment>
<evidence type="ECO:0000256" key="5">
    <source>
        <dbReference type="ARBA" id="ARBA00022692"/>
    </source>
</evidence>
<evidence type="ECO:0000256" key="11">
    <source>
        <dbReference type="ARBA" id="ARBA00023049"/>
    </source>
</evidence>
<keyword evidence="11 14" id="KW-0482">Metalloprotease</keyword>
<keyword evidence="7" id="KW-0677">Repeat</keyword>
<accession>A0A919MLP6</accession>
<keyword evidence="8 14" id="KW-0378">Hydrolase</keyword>
<evidence type="ECO:0000256" key="2">
    <source>
        <dbReference type="ARBA" id="ARBA00007931"/>
    </source>
</evidence>
<protein>
    <recommendedName>
        <fullName evidence="14">Zinc metalloprotease</fullName>
    </recommendedName>
</protein>
<dbReference type="InterPro" id="IPR008915">
    <property type="entry name" value="Peptidase_M50"/>
</dbReference>
<evidence type="ECO:0000313" key="20">
    <source>
        <dbReference type="EMBL" id="GIE54169.1"/>
    </source>
</evidence>
<dbReference type="PIRSF" id="PIRSF006404">
    <property type="entry name" value="UCP006404_Pept_M50_CBS"/>
    <property type="match status" value="1"/>
</dbReference>
<comment type="cofactor">
    <cofactor evidence="14 16">
        <name>Zn(2+)</name>
        <dbReference type="ChEBI" id="CHEBI:29105"/>
    </cofactor>
    <text evidence="14 16">Binds 1 zinc ion per subunit.</text>
</comment>
<dbReference type="GO" id="GO:0046872">
    <property type="term" value="F:metal ion binding"/>
    <property type="evidence" value="ECO:0007669"/>
    <property type="project" value="UniProtKB-UniRule"/>
</dbReference>
<keyword evidence="13 14" id="KW-0472">Membrane</keyword>
<name>A0A919MLP6_9ACTN</name>
<evidence type="ECO:0000256" key="4">
    <source>
        <dbReference type="ARBA" id="ARBA00022670"/>
    </source>
</evidence>
<sequence length="394" mass="39873">MRQSIRLGRVGGIPVGVHWSVLLVLLLLVQGLATVLLPGAVDGYRAPAYWLAGTGLAGLFLAALLGHELSHALTARHYGVEVRAITLWLLGGVSELDGEPPHPRAGLLIALAGPLASLGAAAAFAGATVLTSWGGLRLLSVGFGWLAVVNALMAAFNLLPGAPLDGGRVLGAVVWRVSGDRDLGRRAATRAGIGLGLLIAAAGIAVTVVTGHLGGLWPALIGWYLTTAARAEAASLRLTTTLAGVRVEQVMSAPPVCGYTGQSVAAFIAGTAAADPHPAYPVVDLDGRLTGLAVLGALAAVPAPRRAETRLGDVAVPAARIRTVQSQSPLTDAAPVLNDPFRLAVVVAHERPCGVLTAGDILRAMDVAGLGGSPDRGRGGRSLEPPAVAGPPGP</sequence>